<comment type="caution">
    <text evidence="1">The sequence shown here is derived from an EMBL/GenBank/DDBJ whole genome shotgun (WGS) entry which is preliminary data.</text>
</comment>
<dbReference type="OrthoDB" id="2789670at2759"/>
<feature type="non-terminal residue" evidence="1">
    <location>
        <position position="37"/>
    </location>
</feature>
<keyword evidence="3" id="KW-1185">Reference proteome</keyword>
<feature type="non-terminal residue" evidence="1">
    <location>
        <position position="1"/>
    </location>
</feature>
<gene>
    <name evidence="1" type="ORF">NPIL_166551</name>
    <name evidence="2" type="ORF">NPIL_604091</name>
</gene>
<name>A0A8X6NNY5_NEPPI</name>
<proteinExistence type="predicted"/>
<protein>
    <submittedName>
        <fullName evidence="1">Uncharacterized protein</fullName>
    </submittedName>
</protein>
<evidence type="ECO:0000313" key="1">
    <source>
        <dbReference type="EMBL" id="GFT23223.1"/>
    </source>
</evidence>
<dbReference type="Proteomes" id="UP000887013">
    <property type="component" value="Unassembled WGS sequence"/>
</dbReference>
<evidence type="ECO:0000313" key="3">
    <source>
        <dbReference type="Proteomes" id="UP000887013"/>
    </source>
</evidence>
<sequence>HYPTICKWLSFLADNEALLFFKKEAIKIIQKRMNDGS</sequence>
<dbReference type="AlphaFoldDB" id="A0A8X6NNY5"/>
<evidence type="ECO:0000313" key="2">
    <source>
        <dbReference type="EMBL" id="GFT32181.1"/>
    </source>
</evidence>
<reference evidence="1" key="1">
    <citation type="submission" date="2020-08" db="EMBL/GenBank/DDBJ databases">
        <title>Multicomponent nature underlies the extraordinary mechanical properties of spider dragline silk.</title>
        <authorList>
            <person name="Kono N."/>
            <person name="Nakamura H."/>
            <person name="Mori M."/>
            <person name="Yoshida Y."/>
            <person name="Ohtoshi R."/>
            <person name="Malay A.D."/>
            <person name="Moran D.A.P."/>
            <person name="Tomita M."/>
            <person name="Numata K."/>
            <person name="Arakawa K."/>
        </authorList>
    </citation>
    <scope>NUCLEOTIDE SEQUENCE</scope>
</reference>
<dbReference type="EMBL" id="BMAW01106211">
    <property type="protein sequence ID" value="GFT23223.1"/>
    <property type="molecule type" value="Genomic_DNA"/>
</dbReference>
<accession>A0A8X6NNY5</accession>
<dbReference type="EMBL" id="BMAW01108062">
    <property type="protein sequence ID" value="GFT32181.1"/>
    <property type="molecule type" value="Genomic_DNA"/>
</dbReference>
<organism evidence="1 3">
    <name type="scientific">Nephila pilipes</name>
    <name type="common">Giant wood spider</name>
    <name type="synonym">Nephila maculata</name>
    <dbReference type="NCBI Taxonomy" id="299642"/>
    <lineage>
        <taxon>Eukaryota</taxon>
        <taxon>Metazoa</taxon>
        <taxon>Ecdysozoa</taxon>
        <taxon>Arthropoda</taxon>
        <taxon>Chelicerata</taxon>
        <taxon>Arachnida</taxon>
        <taxon>Araneae</taxon>
        <taxon>Araneomorphae</taxon>
        <taxon>Entelegynae</taxon>
        <taxon>Araneoidea</taxon>
        <taxon>Nephilidae</taxon>
        <taxon>Nephila</taxon>
    </lineage>
</organism>